<feature type="domain" description="D-alanyl-D-alanine carboxypeptidase-like core" evidence="2">
    <location>
        <begin position="154"/>
        <end position="228"/>
    </location>
</feature>
<proteinExistence type="predicted"/>
<accession>K0IZJ8</accession>
<dbReference type="EMBL" id="AP012050">
    <property type="protein sequence ID" value="BAM47980.1"/>
    <property type="molecule type" value="Genomic_DNA"/>
</dbReference>
<dbReference type="STRING" id="698758.AXY_18480"/>
<dbReference type="InterPro" id="IPR003709">
    <property type="entry name" value="VanY-like_core_dom"/>
</dbReference>
<dbReference type="HOGENOM" id="CLU_054193_1_2_9"/>
<dbReference type="Proteomes" id="UP000006294">
    <property type="component" value="Chromosome"/>
</dbReference>
<dbReference type="InterPro" id="IPR009045">
    <property type="entry name" value="Zn_M74/Hedgehog-like"/>
</dbReference>
<dbReference type="PATRIC" id="fig|698758.3.peg.1850"/>
<gene>
    <name evidence="3" type="ordered locus">AXY_18480</name>
</gene>
<dbReference type="Gene3D" id="3.30.1380.10">
    <property type="match status" value="1"/>
</dbReference>
<protein>
    <submittedName>
        <fullName evidence="3">Peptidase M15 family protein</fullName>
    </submittedName>
</protein>
<dbReference type="KEGG" id="axl:AXY_18480"/>
<evidence type="ECO:0000313" key="4">
    <source>
        <dbReference type="Proteomes" id="UP000006294"/>
    </source>
</evidence>
<feature type="compositionally biased region" description="Acidic residues" evidence="1">
    <location>
        <begin position="55"/>
        <end position="67"/>
    </location>
</feature>
<dbReference type="PROSITE" id="PS51257">
    <property type="entry name" value="PROKAR_LIPOPROTEIN"/>
    <property type="match status" value="1"/>
</dbReference>
<dbReference type="InterPro" id="IPR052179">
    <property type="entry name" value="DD-CPase-like"/>
</dbReference>
<dbReference type="SUPFAM" id="SSF55166">
    <property type="entry name" value="Hedgehog/DD-peptidase"/>
    <property type="match status" value="1"/>
</dbReference>
<sequence length="230" mass="25683">MKSNILLLVLIIIFITGCNGANNEAIPYDTSNLEVKAVTQLNKKPMIEFEELEEIEEETKEEIETQDESEKTEKNEEVKAPEKTEQKIVISDEDKSNYNISDVDQKTGLYIVSNPSSIEVYLNKNRKLPAGYAPNDLVEPDVSHTKPKGDERRLLRKDAASALETLFSTAFEEEGIELAAVSGYRSHQTQTNIYQGHVNRSGQDYANRFSARPGTSEHETGLAMDVSAAV</sequence>
<dbReference type="PANTHER" id="PTHR34385">
    <property type="entry name" value="D-ALANYL-D-ALANINE CARBOXYPEPTIDASE"/>
    <property type="match status" value="1"/>
</dbReference>
<feature type="region of interest" description="Disordered" evidence="1">
    <location>
        <begin position="55"/>
        <end position="86"/>
    </location>
</feature>
<dbReference type="PANTHER" id="PTHR34385:SF1">
    <property type="entry name" value="PEPTIDOGLYCAN L-ALANYL-D-GLUTAMATE ENDOPEPTIDASE CWLK"/>
    <property type="match status" value="1"/>
</dbReference>
<dbReference type="MEROPS" id="M15.024"/>
<organism evidence="3 4">
    <name type="scientific">Amphibacillus xylanus (strain ATCC 51415 / DSM 6626 / JCM 7361 / LMG 17667 / NBRC 15112 / Ep01)</name>
    <dbReference type="NCBI Taxonomy" id="698758"/>
    <lineage>
        <taxon>Bacteria</taxon>
        <taxon>Bacillati</taxon>
        <taxon>Bacillota</taxon>
        <taxon>Bacilli</taxon>
        <taxon>Bacillales</taxon>
        <taxon>Bacillaceae</taxon>
        <taxon>Amphibacillus</taxon>
    </lineage>
</organism>
<evidence type="ECO:0000313" key="3">
    <source>
        <dbReference type="EMBL" id="BAM47980.1"/>
    </source>
</evidence>
<name>K0IZJ8_AMPXN</name>
<dbReference type="AlphaFoldDB" id="K0IZJ8"/>
<feature type="region of interest" description="Disordered" evidence="1">
    <location>
        <begin position="210"/>
        <end position="230"/>
    </location>
</feature>
<dbReference type="InterPro" id="IPR058193">
    <property type="entry name" value="VanY/YodJ_core_dom"/>
</dbReference>
<reference evidence="3 4" key="1">
    <citation type="submission" date="2011-01" db="EMBL/GenBank/DDBJ databases">
        <title>Whole genome sequence of Amphibacillus xylinus NBRC 15112.</title>
        <authorList>
            <person name="Nakazawa H."/>
            <person name="Katano Y."/>
            <person name="Nakamura S."/>
            <person name="Sasagawa M."/>
            <person name="Fukada J."/>
            <person name="Arai T."/>
            <person name="Sasakura N."/>
            <person name="Mochizuki D."/>
            <person name="Hosoyama A."/>
            <person name="Harada K."/>
            <person name="Horikawa H."/>
            <person name="Kato Y."/>
            <person name="Harada T."/>
            <person name="Sasaki K."/>
            <person name="Sekiguchi M."/>
            <person name="Hodoyama M."/>
            <person name="Nishiko R."/>
            <person name="Narita H."/>
            <person name="Hanamaki A."/>
            <person name="Hata C."/>
            <person name="Konno Y."/>
            <person name="Niimura Y."/>
            <person name="Yamazaki S."/>
            <person name="Fujita N."/>
        </authorList>
    </citation>
    <scope>NUCLEOTIDE SEQUENCE [LARGE SCALE GENOMIC DNA]</scope>
    <source>
        <strain evidence="4">ATCC 51415 / DSM 6626 / JCM 7361 / LMG 17667 / NBRC 15112 / Ep01</strain>
    </source>
</reference>
<keyword evidence="4" id="KW-1185">Reference proteome</keyword>
<dbReference type="Pfam" id="PF02557">
    <property type="entry name" value="VanY"/>
    <property type="match status" value="1"/>
</dbReference>
<dbReference type="GO" id="GO:0008233">
    <property type="term" value="F:peptidase activity"/>
    <property type="evidence" value="ECO:0007669"/>
    <property type="project" value="InterPro"/>
</dbReference>
<dbReference type="CDD" id="cd14852">
    <property type="entry name" value="LD-carboxypeptidase"/>
    <property type="match status" value="1"/>
</dbReference>
<evidence type="ECO:0000256" key="1">
    <source>
        <dbReference type="SAM" id="MobiDB-lite"/>
    </source>
</evidence>
<dbReference type="eggNOG" id="COG1876">
    <property type="taxonomic scope" value="Bacteria"/>
</dbReference>
<dbReference type="RefSeq" id="WP_015010568.1">
    <property type="nucleotide sequence ID" value="NC_018704.1"/>
</dbReference>
<dbReference type="GO" id="GO:0006508">
    <property type="term" value="P:proteolysis"/>
    <property type="evidence" value="ECO:0007669"/>
    <property type="project" value="InterPro"/>
</dbReference>
<evidence type="ECO:0000259" key="2">
    <source>
        <dbReference type="Pfam" id="PF02557"/>
    </source>
</evidence>
<feature type="compositionally biased region" description="Basic and acidic residues" evidence="1">
    <location>
        <begin position="68"/>
        <end position="86"/>
    </location>
</feature>